<dbReference type="EMBL" id="BSEC01000001">
    <property type="protein sequence ID" value="GLI92483.1"/>
    <property type="molecule type" value="Genomic_DNA"/>
</dbReference>
<feature type="domain" description="HAMP" evidence="7">
    <location>
        <begin position="210"/>
        <end position="263"/>
    </location>
</feature>
<dbReference type="GO" id="GO:0016020">
    <property type="term" value="C:membrane"/>
    <property type="evidence" value="ECO:0007669"/>
    <property type="project" value="InterPro"/>
</dbReference>
<keyword evidence="1" id="KW-0145">Chemotaxis</keyword>
<evidence type="ECO:0000256" key="2">
    <source>
        <dbReference type="ARBA" id="ARBA00029447"/>
    </source>
</evidence>
<evidence type="ECO:0000259" key="7">
    <source>
        <dbReference type="PROSITE" id="PS50885"/>
    </source>
</evidence>
<dbReference type="CDD" id="cd06225">
    <property type="entry name" value="HAMP"/>
    <property type="match status" value="1"/>
</dbReference>
<evidence type="ECO:0000256" key="5">
    <source>
        <dbReference type="SAM" id="Phobius"/>
    </source>
</evidence>
<dbReference type="InterPro" id="IPR004089">
    <property type="entry name" value="MCPsignal_dom"/>
</dbReference>
<comment type="similarity">
    <text evidence="2">Belongs to the methyl-accepting chemotaxis (MCP) protein family.</text>
</comment>
<dbReference type="PROSITE" id="PS50885">
    <property type="entry name" value="HAMP"/>
    <property type="match status" value="1"/>
</dbReference>
<keyword evidence="3" id="KW-0807">Transducer</keyword>
<evidence type="ECO:0000256" key="3">
    <source>
        <dbReference type="PROSITE-ProRule" id="PRU00284"/>
    </source>
</evidence>
<protein>
    <submittedName>
        <fullName evidence="8">Methyl-accepting chemotaxis protein</fullName>
    </submittedName>
</protein>
<evidence type="ECO:0000313" key="8">
    <source>
        <dbReference type="EMBL" id="GLI92483.1"/>
    </source>
</evidence>
<keyword evidence="5" id="KW-0812">Transmembrane</keyword>
<feature type="domain" description="Methyl-accepting transducer" evidence="6">
    <location>
        <begin position="348"/>
        <end position="577"/>
    </location>
</feature>
<dbReference type="Pfam" id="PF00015">
    <property type="entry name" value="MCPsignal"/>
    <property type="match status" value="1"/>
</dbReference>
<sequence length="633" mass="67889">MRLSISKAFAYGGFFILAGLLLTLLASTVALERLRIGSAAYTRIITGKDLVADVLPPPAYVIEPFLEAHIIAQEPEASAEHVERLARLRSEYETRRAFWEKSEDLTPELKHVFSRSDAEVQKFWNVVEKQLAPAARSGDAAAIARAMKTLAADYRAHRAVIDEMVAKGTAFSAEAEASAAQEATFFRVLMFGSAALVFALVWGAIRYLRGRSSDRLVVLSAYLKKLSNGDYARPAPYGDDDDEIGELARAVNLFRKSLQEQEEVRARREQEEAERREFEERRRAEERAIQEERELVSAAIAAGLAELSARNLSYRLTKNLPESYQKLQTDFNASIASFEKAVAAVKTGVENISPGASHIASAAADLARQAEQQAEGVDRASGALHEITKSAQMIAAGAGEAKAIVCETRREAVESGHVVRQAVDAITRIEKSSQSIGQIIGVVDEIAFQTNLLALNAGVEAARAGEAGRGFAVVASEVRALAQRSAEAAKEIKGLISASSVEVEQGVELVGLTGQALEKIVAQVVELETAVSNITTRALEQASGLEDIQSVVAQIDGNTQTNAAMAEETTRASTALQQEAKDLAAMISGFRVSLQGVRPAASVPAPKATVVALKTVGRGGAATAAENADWAEF</sequence>
<dbReference type="AlphaFoldDB" id="A0A9W6LRF9"/>
<dbReference type="GO" id="GO:0007165">
    <property type="term" value="P:signal transduction"/>
    <property type="evidence" value="ECO:0007669"/>
    <property type="project" value="UniProtKB-KW"/>
</dbReference>
<dbReference type="InterPro" id="IPR051310">
    <property type="entry name" value="MCP_chemotaxis"/>
</dbReference>
<keyword evidence="9" id="KW-1185">Reference proteome</keyword>
<gene>
    <name evidence="8" type="ORF">LMG27198_14750</name>
</gene>
<dbReference type="GO" id="GO:0006935">
    <property type="term" value="P:chemotaxis"/>
    <property type="evidence" value="ECO:0007669"/>
    <property type="project" value="UniProtKB-KW"/>
</dbReference>
<accession>A0A9W6LRF9</accession>
<feature type="transmembrane region" description="Helical" evidence="5">
    <location>
        <begin position="185"/>
        <end position="205"/>
    </location>
</feature>
<comment type="caution">
    <text evidence="8">The sequence shown here is derived from an EMBL/GenBank/DDBJ whole genome shotgun (WGS) entry which is preliminary data.</text>
</comment>
<proteinExistence type="inferred from homology"/>
<dbReference type="Pfam" id="PF00672">
    <property type="entry name" value="HAMP"/>
    <property type="match status" value="1"/>
</dbReference>
<feature type="coiled-coil region" evidence="4">
    <location>
        <begin position="254"/>
        <end position="295"/>
    </location>
</feature>
<dbReference type="PROSITE" id="PS50111">
    <property type="entry name" value="CHEMOTAXIS_TRANSDUC_2"/>
    <property type="match status" value="1"/>
</dbReference>
<reference evidence="8" key="1">
    <citation type="journal article" date="2023" name="Int. J. Syst. Evol. Microbiol.">
        <title>Methylocystis iwaonis sp. nov., a type II methane-oxidizing bacterium from surface soil of a rice paddy field in Japan, and emended description of the genus Methylocystis (ex Whittenbury et al. 1970) Bowman et al. 1993.</title>
        <authorList>
            <person name="Kaise H."/>
            <person name="Sawadogo J.B."/>
            <person name="Alam M.S."/>
            <person name="Ueno C."/>
            <person name="Dianou D."/>
            <person name="Shinjo R."/>
            <person name="Asakawa S."/>
        </authorList>
    </citation>
    <scope>NUCLEOTIDE SEQUENCE</scope>
    <source>
        <strain evidence="8">LMG27198</strain>
    </source>
</reference>
<evidence type="ECO:0000313" key="9">
    <source>
        <dbReference type="Proteomes" id="UP001144323"/>
    </source>
</evidence>
<dbReference type="SMART" id="SM00304">
    <property type="entry name" value="HAMP"/>
    <property type="match status" value="1"/>
</dbReference>
<dbReference type="SMART" id="SM00283">
    <property type="entry name" value="MA"/>
    <property type="match status" value="1"/>
</dbReference>
<keyword evidence="5" id="KW-1133">Transmembrane helix</keyword>
<dbReference type="Proteomes" id="UP001144323">
    <property type="component" value="Unassembled WGS sequence"/>
</dbReference>
<dbReference type="RefSeq" id="WP_281801726.1">
    <property type="nucleotide sequence ID" value="NZ_BSEC01000001.1"/>
</dbReference>
<dbReference type="Gene3D" id="1.10.287.950">
    <property type="entry name" value="Methyl-accepting chemotaxis protein"/>
    <property type="match status" value="1"/>
</dbReference>
<dbReference type="Gene3D" id="6.10.340.10">
    <property type="match status" value="1"/>
</dbReference>
<dbReference type="CDD" id="cd11386">
    <property type="entry name" value="MCP_signal"/>
    <property type="match status" value="1"/>
</dbReference>
<dbReference type="InterPro" id="IPR003660">
    <property type="entry name" value="HAMP_dom"/>
</dbReference>
<dbReference type="PANTHER" id="PTHR43531:SF11">
    <property type="entry name" value="METHYL-ACCEPTING CHEMOTAXIS PROTEIN 3"/>
    <property type="match status" value="1"/>
</dbReference>
<keyword evidence="4" id="KW-0175">Coiled coil</keyword>
<dbReference type="PANTHER" id="PTHR43531">
    <property type="entry name" value="PROTEIN ICFG"/>
    <property type="match status" value="1"/>
</dbReference>
<evidence type="ECO:0000256" key="1">
    <source>
        <dbReference type="ARBA" id="ARBA00022500"/>
    </source>
</evidence>
<dbReference type="SUPFAM" id="SSF58104">
    <property type="entry name" value="Methyl-accepting chemotaxis protein (MCP) signaling domain"/>
    <property type="match status" value="1"/>
</dbReference>
<name>A0A9W6LRF9_9HYPH</name>
<keyword evidence="5" id="KW-0472">Membrane</keyword>
<organism evidence="8 9">
    <name type="scientific">Methylocystis echinoides</name>
    <dbReference type="NCBI Taxonomy" id="29468"/>
    <lineage>
        <taxon>Bacteria</taxon>
        <taxon>Pseudomonadati</taxon>
        <taxon>Pseudomonadota</taxon>
        <taxon>Alphaproteobacteria</taxon>
        <taxon>Hyphomicrobiales</taxon>
        <taxon>Methylocystaceae</taxon>
        <taxon>Methylocystis</taxon>
    </lineage>
</organism>
<evidence type="ECO:0000256" key="4">
    <source>
        <dbReference type="SAM" id="Coils"/>
    </source>
</evidence>
<evidence type="ECO:0000259" key="6">
    <source>
        <dbReference type="PROSITE" id="PS50111"/>
    </source>
</evidence>